<proteinExistence type="predicted"/>
<keyword evidence="2" id="KW-1003">Cell membrane</keyword>
<keyword evidence="3 6" id="KW-0812">Transmembrane</keyword>
<dbReference type="Proteomes" id="UP000316714">
    <property type="component" value="Unassembled WGS sequence"/>
</dbReference>
<dbReference type="AlphaFoldDB" id="A0A5C5V0I4"/>
<dbReference type="InterPro" id="IPR005899">
    <property type="entry name" value="Na_pump_deCOase"/>
</dbReference>
<sequence length="103" mass="10206">MTLLLPILAQSSGWQGVADGNGLAISITGMLIVFVALTAITLFIAALPKVLAAIEPWFPESAGHHHGAAPSAPASAPASAADDGAVIAAIGFAVHSRSQGGKP</sequence>
<accession>A0A5C5V0I4</accession>
<feature type="transmembrane region" description="Helical" evidence="6">
    <location>
        <begin position="23"/>
        <end position="47"/>
    </location>
</feature>
<gene>
    <name evidence="7" type="ORF">KOR34_46110</name>
</gene>
<reference evidence="7 8" key="1">
    <citation type="submission" date="2019-02" db="EMBL/GenBank/DDBJ databases">
        <title>Deep-cultivation of Planctomycetes and their phenomic and genomic characterization uncovers novel biology.</title>
        <authorList>
            <person name="Wiegand S."/>
            <person name="Jogler M."/>
            <person name="Boedeker C."/>
            <person name="Pinto D."/>
            <person name="Vollmers J."/>
            <person name="Rivas-Marin E."/>
            <person name="Kohn T."/>
            <person name="Peeters S.H."/>
            <person name="Heuer A."/>
            <person name="Rast P."/>
            <person name="Oberbeckmann S."/>
            <person name="Bunk B."/>
            <person name="Jeske O."/>
            <person name="Meyerdierks A."/>
            <person name="Storesund J.E."/>
            <person name="Kallscheuer N."/>
            <person name="Luecker S."/>
            <person name="Lage O.M."/>
            <person name="Pohl T."/>
            <person name="Merkel B.J."/>
            <person name="Hornburger P."/>
            <person name="Mueller R.-W."/>
            <person name="Bruemmer F."/>
            <person name="Labrenz M."/>
            <person name="Spormann A.M."/>
            <person name="Op Den Camp H."/>
            <person name="Overmann J."/>
            <person name="Amann R."/>
            <person name="Jetten M.S.M."/>
            <person name="Mascher T."/>
            <person name="Medema M.H."/>
            <person name="Devos D.P."/>
            <person name="Kaster A.-K."/>
            <person name="Ovreas L."/>
            <person name="Rohde M."/>
            <person name="Galperin M.Y."/>
            <person name="Jogler C."/>
        </authorList>
    </citation>
    <scope>NUCLEOTIDE SEQUENCE [LARGE SCALE GENOMIC DNA]</scope>
    <source>
        <strain evidence="7 8">KOR34</strain>
    </source>
</reference>
<keyword evidence="8" id="KW-1185">Reference proteome</keyword>
<evidence type="ECO:0000256" key="4">
    <source>
        <dbReference type="ARBA" id="ARBA00022989"/>
    </source>
</evidence>
<dbReference type="GO" id="GO:0005886">
    <property type="term" value="C:plasma membrane"/>
    <property type="evidence" value="ECO:0007669"/>
    <property type="project" value="UniProtKB-SubCell"/>
</dbReference>
<evidence type="ECO:0000313" key="8">
    <source>
        <dbReference type="Proteomes" id="UP000316714"/>
    </source>
</evidence>
<comment type="subcellular location">
    <subcellularLocation>
        <location evidence="1">Cell membrane</location>
    </subcellularLocation>
</comment>
<dbReference type="GO" id="GO:0036376">
    <property type="term" value="P:sodium ion export across plasma membrane"/>
    <property type="evidence" value="ECO:0007669"/>
    <property type="project" value="InterPro"/>
</dbReference>
<dbReference type="EMBL" id="SIHJ01000004">
    <property type="protein sequence ID" value="TWT31235.1"/>
    <property type="molecule type" value="Genomic_DNA"/>
</dbReference>
<comment type="caution">
    <text evidence="7">The sequence shown here is derived from an EMBL/GenBank/DDBJ whole genome shotgun (WGS) entry which is preliminary data.</text>
</comment>
<evidence type="ECO:0000313" key="7">
    <source>
        <dbReference type="EMBL" id="TWT31235.1"/>
    </source>
</evidence>
<evidence type="ECO:0000256" key="6">
    <source>
        <dbReference type="SAM" id="Phobius"/>
    </source>
</evidence>
<protein>
    <submittedName>
        <fullName evidence="7">Oxaloacetate decarboxylase, gamma chain</fullName>
    </submittedName>
</protein>
<name>A0A5C5V0I4_9BACT</name>
<keyword evidence="4 6" id="KW-1133">Transmembrane helix</keyword>
<dbReference type="OrthoDB" id="292157at2"/>
<evidence type="ECO:0000256" key="2">
    <source>
        <dbReference type="ARBA" id="ARBA00022475"/>
    </source>
</evidence>
<evidence type="ECO:0000256" key="3">
    <source>
        <dbReference type="ARBA" id="ARBA00022692"/>
    </source>
</evidence>
<dbReference type="RefSeq" id="WP_146568417.1">
    <property type="nucleotide sequence ID" value="NZ_SIHJ01000004.1"/>
</dbReference>
<dbReference type="GO" id="GO:0015081">
    <property type="term" value="F:sodium ion transmembrane transporter activity"/>
    <property type="evidence" value="ECO:0007669"/>
    <property type="project" value="InterPro"/>
</dbReference>
<organism evidence="7 8">
    <name type="scientific">Posidoniimonas corsicana</name>
    <dbReference type="NCBI Taxonomy" id="1938618"/>
    <lineage>
        <taxon>Bacteria</taxon>
        <taxon>Pseudomonadati</taxon>
        <taxon>Planctomycetota</taxon>
        <taxon>Planctomycetia</taxon>
        <taxon>Pirellulales</taxon>
        <taxon>Lacipirellulaceae</taxon>
        <taxon>Posidoniimonas</taxon>
    </lineage>
</organism>
<evidence type="ECO:0000256" key="1">
    <source>
        <dbReference type="ARBA" id="ARBA00004236"/>
    </source>
</evidence>
<keyword evidence="5 6" id="KW-0472">Membrane</keyword>
<evidence type="ECO:0000256" key="5">
    <source>
        <dbReference type="ARBA" id="ARBA00023136"/>
    </source>
</evidence>
<dbReference type="Pfam" id="PF04277">
    <property type="entry name" value="OAD_gamma"/>
    <property type="match status" value="1"/>
</dbReference>